<protein>
    <submittedName>
        <fullName evidence="2">Uncharacterized protein</fullName>
    </submittedName>
</protein>
<comment type="caution">
    <text evidence="2">The sequence shown here is derived from an EMBL/GenBank/DDBJ whole genome shotgun (WGS) entry which is preliminary data.</text>
</comment>
<reference evidence="2" key="1">
    <citation type="submission" date="2019-09" db="EMBL/GenBank/DDBJ databases">
        <title>Draft genome information of white flower Hibiscus syriacus.</title>
        <authorList>
            <person name="Kim Y.-M."/>
        </authorList>
    </citation>
    <scope>NUCLEOTIDE SEQUENCE [LARGE SCALE GENOMIC DNA]</scope>
    <source>
        <strain evidence="2">YM2019G1</strain>
    </source>
</reference>
<name>A0A6A3AU62_HIBSY</name>
<dbReference type="PANTHER" id="PTHR47662">
    <property type="entry name" value="RING-TYPE DOMAIN-CONTAINING PROTEIN"/>
    <property type="match status" value="1"/>
</dbReference>
<evidence type="ECO:0000256" key="1">
    <source>
        <dbReference type="SAM" id="MobiDB-lite"/>
    </source>
</evidence>
<dbReference type="AlphaFoldDB" id="A0A6A3AU62"/>
<accession>A0A6A3AU62</accession>
<keyword evidence="3" id="KW-1185">Reference proteome</keyword>
<proteinExistence type="predicted"/>
<gene>
    <name evidence="2" type="ORF">F3Y22_tig00110387pilonHSYRG00316</name>
</gene>
<dbReference type="EMBL" id="VEPZ02000966">
    <property type="protein sequence ID" value="KAE8706937.1"/>
    <property type="molecule type" value="Genomic_DNA"/>
</dbReference>
<dbReference type="PANTHER" id="PTHR47662:SF1">
    <property type="entry name" value="RING-TYPE DOMAIN-CONTAINING PROTEIN"/>
    <property type="match status" value="1"/>
</dbReference>
<organism evidence="2 3">
    <name type="scientific">Hibiscus syriacus</name>
    <name type="common">Rose of Sharon</name>
    <dbReference type="NCBI Taxonomy" id="106335"/>
    <lineage>
        <taxon>Eukaryota</taxon>
        <taxon>Viridiplantae</taxon>
        <taxon>Streptophyta</taxon>
        <taxon>Embryophyta</taxon>
        <taxon>Tracheophyta</taxon>
        <taxon>Spermatophyta</taxon>
        <taxon>Magnoliopsida</taxon>
        <taxon>eudicotyledons</taxon>
        <taxon>Gunneridae</taxon>
        <taxon>Pentapetalae</taxon>
        <taxon>rosids</taxon>
        <taxon>malvids</taxon>
        <taxon>Malvales</taxon>
        <taxon>Malvaceae</taxon>
        <taxon>Malvoideae</taxon>
        <taxon>Hibiscus</taxon>
    </lineage>
</organism>
<feature type="compositionally biased region" description="Pro residues" evidence="1">
    <location>
        <begin position="35"/>
        <end position="49"/>
    </location>
</feature>
<feature type="region of interest" description="Disordered" evidence="1">
    <location>
        <begin position="27"/>
        <end position="73"/>
    </location>
</feature>
<sequence>MAALTEFFSHLYTMTVVFFNSYSSKLQPSSGPSPTAFPTPKSVPSPPPSTSNSLKKRTQQSFTPQDRRRLRRGWTSHRMNVPCVCPSLKKVKKTKVLPDEIVANYHRLQNQVEYDGSDEDVVFLLSALHDNSLHRWF</sequence>
<dbReference type="Proteomes" id="UP000436088">
    <property type="component" value="Unassembled WGS sequence"/>
</dbReference>
<evidence type="ECO:0000313" key="2">
    <source>
        <dbReference type="EMBL" id="KAE8706937.1"/>
    </source>
</evidence>
<evidence type="ECO:0000313" key="3">
    <source>
        <dbReference type="Proteomes" id="UP000436088"/>
    </source>
</evidence>